<dbReference type="AlphaFoldDB" id="A0A1I7I3A8"/>
<dbReference type="EMBL" id="FPBZ01000014">
    <property type="protein sequence ID" value="SFU67443.1"/>
    <property type="molecule type" value="Genomic_DNA"/>
</dbReference>
<gene>
    <name evidence="1" type="ORF">SAMN05216417_11410</name>
</gene>
<reference evidence="1 2" key="1">
    <citation type="submission" date="2016-10" db="EMBL/GenBank/DDBJ databases">
        <authorList>
            <person name="de Groot N.N."/>
        </authorList>
    </citation>
    <scope>NUCLEOTIDE SEQUENCE [LARGE SCALE GENOMIC DNA]</scope>
    <source>
        <strain evidence="1 2">Nl14</strain>
    </source>
</reference>
<dbReference type="Proteomes" id="UP000182649">
    <property type="component" value="Unassembled WGS sequence"/>
</dbReference>
<protein>
    <submittedName>
        <fullName evidence="1">Uncharacterized protein</fullName>
    </submittedName>
</protein>
<sequence>MKKPVIDELEFLDKVFLAILPVMLQDESRWRRHDVDEFINVAWGIANKALKQRSSLHDAFADKELEEGYRVMAANEAREKENYPDRDEFVDGGLGC</sequence>
<accession>A0A1I7I3A8</accession>
<evidence type="ECO:0000313" key="2">
    <source>
        <dbReference type="Proteomes" id="UP000182649"/>
    </source>
</evidence>
<dbReference type="RefSeq" id="WP_074975375.1">
    <property type="nucleotide sequence ID" value="NZ_FPBZ01000014.1"/>
</dbReference>
<name>A0A1I7I3A8_9PROT</name>
<organism evidence="1 2">
    <name type="scientific">Nitrosospira multiformis</name>
    <dbReference type="NCBI Taxonomy" id="1231"/>
    <lineage>
        <taxon>Bacteria</taxon>
        <taxon>Pseudomonadati</taxon>
        <taxon>Pseudomonadota</taxon>
        <taxon>Betaproteobacteria</taxon>
        <taxon>Nitrosomonadales</taxon>
        <taxon>Nitrosomonadaceae</taxon>
        <taxon>Nitrosospira</taxon>
    </lineage>
</organism>
<proteinExistence type="predicted"/>
<evidence type="ECO:0000313" key="1">
    <source>
        <dbReference type="EMBL" id="SFU67443.1"/>
    </source>
</evidence>